<dbReference type="InterPro" id="IPR020915">
    <property type="entry name" value="UPF0311"/>
</dbReference>
<keyword evidence="3" id="KW-1185">Reference proteome</keyword>
<dbReference type="Proteomes" id="UP000652219">
    <property type="component" value="Unassembled WGS sequence"/>
</dbReference>
<proteinExistence type="predicted"/>
<dbReference type="Pfam" id="PF11578">
    <property type="entry name" value="DUF3237"/>
    <property type="match status" value="1"/>
</dbReference>
<name>A0A8H6MWD7_9PEZI</name>
<dbReference type="EMBL" id="WIGN01000074">
    <property type="protein sequence ID" value="KAF6811442.1"/>
    <property type="molecule type" value="Genomic_DNA"/>
</dbReference>
<protein>
    <submittedName>
        <fullName evidence="2">Uncharacterized protein</fullName>
    </submittedName>
</protein>
<dbReference type="AlphaFoldDB" id="A0A8H6MWD7"/>
<dbReference type="Gene3D" id="2.40.160.20">
    <property type="match status" value="1"/>
</dbReference>
<gene>
    <name evidence="2" type="ORF">CSOJ01_05734</name>
</gene>
<evidence type="ECO:0000313" key="3">
    <source>
        <dbReference type="Proteomes" id="UP000652219"/>
    </source>
</evidence>
<dbReference type="InterPro" id="IPR001969">
    <property type="entry name" value="Aspartic_peptidase_AS"/>
</dbReference>
<sequence>MGQEEGPAPGHVHGSFAGSGPGLPPPRPNGIKAEDLEWDPTWVCERIVMGPENLPEKNLARQHGGWGSGSSSGSDKGKSSPDIAETDASPAARHFGTSVPPPAIDFDFRAAIRFGAKTIKASVGGAPEPLELTRVASGSWSGSFGSGTVVAGGYYLDKTETGPQATRKVHGAFRLQTGDGETASIEMRTHGVLSGPADLLDAFPKISGAGTGLDPRRCGYRYRMVVHMTTTHEKLAGAVNSALWIGSGIWKGGELVIDSGSSDTYAREIEITLIQTAAAGEPSLRVLQAGGRAPRPDPNERAVGDIIDITIGRGI</sequence>
<evidence type="ECO:0000256" key="1">
    <source>
        <dbReference type="SAM" id="MobiDB-lite"/>
    </source>
</evidence>
<organism evidence="2 3">
    <name type="scientific">Colletotrichum sojae</name>
    <dbReference type="NCBI Taxonomy" id="2175907"/>
    <lineage>
        <taxon>Eukaryota</taxon>
        <taxon>Fungi</taxon>
        <taxon>Dikarya</taxon>
        <taxon>Ascomycota</taxon>
        <taxon>Pezizomycotina</taxon>
        <taxon>Sordariomycetes</taxon>
        <taxon>Hypocreomycetidae</taxon>
        <taxon>Glomerellales</taxon>
        <taxon>Glomerellaceae</taxon>
        <taxon>Colletotrichum</taxon>
        <taxon>Colletotrichum orchidearum species complex</taxon>
    </lineage>
</organism>
<dbReference type="PANTHER" id="PTHR37315">
    <property type="entry name" value="UPF0311 PROTEIN BLR7842"/>
    <property type="match status" value="1"/>
</dbReference>
<dbReference type="PROSITE" id="PS00141">
    <property type="entry name" value="ASP_PROTEASE"/>
    <property type="match status" value="1"/>
</dbReference>
<dbReference type="PANTHER" id="PTHR37315:SF1">
    <property type="entry name" value="UPF0311 PROTEIN BLR7842"/>
    <property type="match status" value="1"/>
</dbReference>
<reference evidence="2 3" key="1">
    <citation type="journal article" date="2020" name="Phytopathology">
        <title>Genome Sequence Resources of Colletotrichum truncatum, C. plurivorum, C. musicola, and C. sojae: Four Species Pathogenic to Soybean (Glycine max).</title>
        <authorList>
            <person name="Rogerio F."/>
            <person name="Boufleur T.R."/>
            <person name="Ciampi-Guillardi M."/>
            <person name="Sukno S.A."/>
            <person name="Thon M.R."/>
            <person name="Massola Junior N.S."/>
            <person name="Baroncelli R."/>
        </authorList>
    </citation>
    <scope>NUCLEOTIDE SEQUENCE [LARGE SCALE GENOMIC DNA]</scope>
    <source>
        <strain evidence="2 3">LFN0009</strain>
    </source>
</reference>
<evidence type="ECO:0000313" key="2">
    <source>
        <dbReference type="EMBL" id="KAF6811442.1"/>
    </source>
</evidence>
<feature type="region of interest" description="Disordered" evidence="1">
    <location>
        <begin position="1"/>
        <end position="36"/>
    </location>
</feature>
<accession>A0A8H6MWD7</accession>
<comment type="caution">
    <text evidence="2">The sequence shown here is derived from an EMBL/GenBank/DDBJ whole genome shotgun (WGS) entry which is preliminary data.</text>
</comment>
<dbReference type="GO" id="GO:0006508">
    <property type="term" value="P:proteolysis"/>
    <property type="evidence" value="ECO:0007669"/>
    <property type="project" value="InterPro"/>
</dbReference>
<dbReference type="GO" id="GO:0004190">
    <property type="term" value="F:aspartic-type endopeptidase activity"/>
    <property type="evidence" value="ECO:0007669"/>
    <property type="project" value="InterPro"/>
</dbReference>
<feature type="region of interest" description="Disordered" evidence="1">
    <location>
        <begin position="52"/>
        <end position="100"/>
    </location>
</feature>